<dbReference type="SUPFAM" id="SSF54001">
    <property type="entry name" value="Cysteine proteinases"/>
    <property type="match status" value="1"/>
</dbReference>
<proteinExistence type="predicted"/>
<keyword evidence="3" id="KW-1185">Reference proteome</keyword>
<dbReference type="RefSeq" id="WP_131606638.1">
    <property type="nucleotide sequence ID" value="NZ_SJSM01000001.1"/>
</dbReference>
<protein>
    <submittedName>
        <fullName evidence="2">CHAP domain-containing protein</fullName>
    </submittedName>
</protein>
<dbReference type="EMBL" id="SJSM01000001">
    <property type="protein sequence ID" value="TCC99435.1"/>
    <property type="molecule type" value="Genomic_DNA"/>
</dbReference>
<accession>A0A4R0NG82</accession>
<dbReference type="AlphaFoldDB" id="A0A4R0NG82"/>
<evidence type="ECO:0000313" key="2">
    <source>
        <dbReference type="EMBL" id="TCC99435.1"/>
    </source>
</evidence>
<evidence type="ECO:0000313" key="3">
    <source>
        <dbReference type="Proteomes" id="UP000291117"/>
    </source>
</evidence>
<dbReference type="InterPro" id="IPR007921">
    <property type="entry name" value="CHAP_dom"/>
</dbReference>
<feature type="domain" description="Peptidase C51" evidence="1">
    <location>
        <begin position="67"/>
        <end position="141"/>
    </location>
</feature>
<name>A0A4R0NG82_9SPHI</name>
<dbReference type="OrthoDB" id="9813532at2"/>
<gene>
    <name evidence="2" type="ORF">EZ444_01800</name>
</gene>
<sequence>MATIRILLGIVCFAVVGSSWGADGNRIADGDKRTVIETAKKEIGIRESAENAGLRVDQYNAHVGLKKVPWCASFVSWCFGQAGYAQPRTAWSPSLFPADRLAKNPVAGMVLGIYFEHLKRVGHCGIVEEVRNDWVYSIEGNTNLNGSREGDGVYRRMRHKRSVYCFADWLTKT</sequence>
<dbReference type="Proteomes" id="UP000291117">
    <property type="component" value="Unassembled WGS sequence"/>
</dbReference>
<reference evidence="2 3" key="1">
    <citation type="submission" date="2019-02" db="EMBL/GenBank/DDBJ databases">
        <title>Pedobacter sp. RP-3-8 sp. nov., isolated from Arctic soil.</title>
        <authorList>
            <person name="Dahal R.H."/>
        </authorList>
    </citation>
    <scope>NUCLEOTIDE SEQUENCE [LARGE SCALE GENOMIC DNA]</scope>
    <source>
        <strain evidence="2 3">RP-3-8</strain>
    </source>
</reference>
<dbReference type="InterPro" id="IPR038765">
    <property type="entry name" value="Papain-like_cys_pep_sf"/>
</dbReference>
<evidence type="ECO:0000259" key="1">
    <source>
        <dbReference type="Pfam" id="PF05257"/>
    </source>
</evidence>
<organism evidence="2 3">
    <name type="scientific">Pedobacter hiemivivus</name>
    <dbReference type="NCBI Taxonomy" id="2530454"/>
    <lineage>
        <taxon>Bacteria</taxon>
        <taxon>Pseudomonadati</taxon>
        <taxon>Bacteroidota</taxon>
        <taxon>Sphingobacteriia</taxon>
        <taxon>Sphingobacteriales</taxon>
        <taxon>Sphingobacteriaceae</taxon>
        <taxon>Pedobacter</taxon>
    </lineage>
</organism>
<comment type="caution">
    <text evidence="2">The sequence shown here is derived from an EMBL/GenBank/DDBJ whole genome shotgun (WGS) entry which is preliminary data.</text>
</comment>
<dbReference type="Pfam" id="PF05257">
    <property type="entry name" value="CHAP"/>
    <property type="match status" value="1"/>
</dbReference>